<evidence type="ECO:0000259" key="2">
    <source>
        <dbReference type="PROSITE" id="PS50801"/>
    </source>
</evidence>
<dbReference type="PANTHER" id="PTHR33745">
    <property type="entry name" value="RSBT ANTAGONIST PROTEIN RSBS-RELATED"/>
    <property type="match status" value="1"/>
</dbReference>
<evidence type="ECO:0000256" key="1">
    <source>
        <dbReference type="ARBA" id="ARBA00022553"/>
    </source>
</evidence>
<dbReference type="PANTHER" id="PTHR33745:SF3">
    <property type="entry name" value="RSBT CO-ANTAGONIST PROTEIN RSBRC"/>
    <property type="match status" value="1"/>
</dbReference>
<dbReference type="InterPro" id="IPR036513">
    <property type="entry name" value="STAS_dom_sf"/>
</dbReference>
<proteinExistence type="predicted"/>
<dbReference type="InterPro" id="IPR051932">
    <property type="entry name" value="Bact_StressResp_Reg"/>
</dbReference>
<sequence>MQREFKYIGEKIIDHKYQLAKTYSNHIPTISQANLEKRGMEEKEYMSMREELVEFSGEILFKDEDEIYVKVQSWAWKVSSLTIEYGISLTDSLRIISAYQPIIWDFFQEELELEKISPKTVIETTKKIDRLVDLVVRVFGEVHENHNRQLAATAYSAMEELSVPVVPIAEGLVVIPLVGEIDTNRAELIKEITLTETSGTKIEQVIFDISGVPILDTMVSNELFNIIHSLKLLGIETSITGIRPSIAQTITSLGIDFSNIHTCATLQQALAKFGLKRVNTP</sequence>
<dbReference type="RefSeq" id="WP_089753981.1">
    <property type="nucleotide sequence ID" value="NZ_FOOG01000044.1"/>
</dbReference>
<evidence type="ECO:0000313" key="3">
    <source>
        <dbReference type="EMBL" id="SFG44988.1"/>
    </source>
</evidence>
<name>A0A1I2RWQ0_9BACI</name>
<dbReference type="PROSITE" id="PS50801">
    <property type="entry name" value="STAS"/>
    <property type="match status" value="1"/>
</dbReference>
<protein>
    <submittedName>
        <fullName evidence="3">RsbT co-antagonist protein RsbR</fullName>
    </submittedName>
</protein>
<keyword evidence="1" id="KW-0597">Phosphoprotein</keyword>
<dbReference type="EMBL" id="FOOG01000044">
    <property type="protein sequence ID" value="SFG44988.1"/>
    <property type="molecule type" value="Genomic_DNA"/>
</dbReference>
<keyword evidence="4" id="KW-1185">Reference proteome</keyword>
<evidence type="ECO:0000313" key="4">
    <source>
        <dbReference type="Proteomes" id="UP000198897"/>
    </source>
</evidence>
<gene>
    <name evidence="3" type="ORF">SAMN05216353_14411</name>
</gene>
<dbReference type="CDD" id="cd07041">
    <property type="entry name" value="STAS_RsbR_RsbS_like"/>
    <property type="match status" value="1"/>
</dbReference>
<dbReference type="InterPro" id="IPR002645">
    <property type="entry name" value="STAS_dom"/>
</dbReference>
<accession>A0A1I2RWQ0</accession>
<dbReference type="Pfam" id="PF01740">
    <property type="entry name" value="STAS"/>
    <property type="match status" value="1"/>
</dbReference>
<dbReference type="SUPFAM" id="SSF52091">
    <property type="entry name" value="SpoIIaa-like"/>
    <property type="match status" value="1"/>
</dbReference>
<dbReference type="Proteomes" id="UP000198897">
    <property type="component" value="Unassembled WGS sequence"/>
</dbReference>
<organism evidence="3 4">
    <name type="scientific">Halobacillus alkaliphilus</name>
    <dbReference type="NCBI Taxonomy" id="396056"/>
    <lineage>
        <taxon>Bacteria</taxon>
        <taxon>Bacillati</taxon>
        <taxon>Bacillota</taxon>
        <taxon>Bacilli</taxon>
        <taxon>Bacillales</taxon>
        <taxon>Bacillaceae</taxon>
        <taxon>Halobacillus</taxon>
    </lineage>
</organism>
<feature type="domain" description="STAS" evidence="2">
    <location>
        <begin position="162"/>
        <end position="273"/>
    </location>
</feature>
<dbReference type="AlphaFoldDB" id="A0A1I2RWQ0"/>
<dbReference type="OrthoDB" id="9800154at2"/>
<dbReference type="Gene3D" id="3.30.750.24">
    <property type="entry name" value="STAS domain"/>
    <property type="match status" value="1"/>
</dbReference>
<reference evidence="4" key="1">
    <citation type="submission" date="2016-10" db="EMBL/GenBank/DDBJ databases">
        <authorList>
            <person name="Varghese N."/>
            <person name="Submissions S."/>
        </authorList>
    </citation>
    <scope>NUCLEOTIDE SEQUENCE [LARGE SCALE GENOMIC DNA]</scope>
    <source>
        <strain evidence="4">FP5</strain>
    </source>
</reference>